<evidence type="ECO:0000313" key="2">
    <source>
        <dbReference type="Proteomes" id="UP000593567"/>
    </source>
</evidence>
<proteinExistence type="predicted"/>
<protein>
    <submittedName>
        <fullName evidence="1">Uncharacterized protein</fullName>
    </submittedName>
</protein>
<evidence type="ECO:0000313" key="1">
    <source>
        <dbReference type="EMBL" id="KAF6029490.1"/>
    </source>
</evidence>
<reference evidence="1" key="1">
    <citation type="submission" date="2020-06" db="EMBL/GenBank/DDBJ databases">
        <title>Draft genome of Bugula neritina, a colonial animal packing powerful symbionts and potential medicines.</title>
        <authorList>
            <person name="Rayko M."/>
        </authorList>
    </citation>
    <scope>NUCLEOTIDE SEQUENCE [LARGE SCALE GENOMIC DNA]</scope>
    <source>
        <strain evidence="1">Kwan_BN1</strain>
    </source>
</reference>
<name>A0A7J7JSZ3_BUGNE</name>
<sequence length="185" mass="21790">MYRAFLLTLGAVLYWQYRNRESGRMIPQTNELTPKFCSGEFGAQLIEAHQLVEHLHHYYIHHFLCFDDDESVVRATQHVSCEVTEARKGNITQRLNRNRCGLKSTFHPSFIYSNQLDKLVLQLTDKIKEGTAKNCSRKQVEKDIQYYRKCHTNVHHLHEEILCLLRSCGYQVNLEITVFNYCTIH</sequence>
<organism evidence="1 2">
    <name type="scientific">Bugula neritina</name>
    <name type="common">Brown bryozoan</name>
    <name type="synonym">Sertularia neritina</name>
    <dbReference type="NCBI Taxonomy" id="10212"/>
    <lineage>
        <taxon>Eukaryota</taxon>
        <taxon>Metazoa</taxon>
        <taxon>Spiralia</taxon>
        <taxon>Lophotrochozoa</taxon>
        <taxon>Bryozoa</taxon>
        <taxon>Gymnolaemata</taxon>
        <taxon>Cheilostomatida</taxon>
        <taxon>Flustrina</taxon>
        <taxon>Buguloidea</taxon>
        <taxon>Bugulidae</taxon>
        <taxon>Bugula</taxon>
    </lineage>
</organism>
<dbReference type="EMBL" id="VXIV02001811">
    <property type="protein sequence ID" value="KAF6029490.1"/>
    <property type="molecule type" value="Genomic_DNA"/>
</dbReference>
<dbReference type="AlphaFoldDB" id="A0A7J7JSZ3"/>
<keyword evidence="2" id="KW-1185">Reference proteome</keyword>
<accession>A0A7J7JSZ3</accession>
<gene>
    <name evidence="1" type="ORF">EB796_012177</name>
</gene>
<dbReference type="Proteomes" id="UP000593567">
    <property type="component" value="Unassembled WGS sequence"/>
</dbReference>
<comment type="caution">
    <text evidence="1">The sequence shown here is derived from an EMBL/GenBank/DDBJ whole genome shotgun (WGS) entry which is preliminary data.</text>
</comment>